<keyword evidence="1" id="KW-0812">Transmembrane</keyword>
<protein>
    <recommendedName>
        <fullName evidence="4">Mycofactocin system glycosyltransferase</fullName>
    </recommendedName>
</protein>
<name>A0A0U1NN36_9RHOB</name>
<feature type="transmembrane region" description="Helical" evidence="1">
    <location>
        <begin position="262"/>
        <end position="282"/>
    </location>
</feature>
<dbReference type="Proteomes" id="UP000048949">
    <property type="component" value="Unassembled WGS sequence"/>
</dbReference>
<dbReference type="InterPro" id="IPR029044">
    <property type="entry name" value="Nucleotide-diphossugar_trans"/>
</dbReference>
<evidence type="ECO:0000313" key="3">
    <source>
        <dbReference type="Proteomes" id="UP000048949"/>
    </source>
</evidence>
<feature type="transmembrane region" description="Helical" evidence="1">
    <location>
        <begin position="302"/>
        <end position="321"/>
    </location>
</feature>
<sequence length="324" mass="36178">MQVPDTNRERPLIVIGVMTKQASPKLKRLLSSLAKLTMPMHHDLCLIIVQNQRDITLAQTVEAANFTFPVMVIAEPVEGVASARNRLLAEADVLGAKLFLGVNDDQAVCEDWVIAFEKAEEILPNCDALVGWVQHEFEGRRSPWMSPPDVGREGLGERRAVLTMDNYALRRSVFSKSAGLGMRFDTQFNGTGKEELEFFRRFERALKLKCGTVPQALSYHLIRDGQATVRAMLANKWRDCIVHYQFLIDIIPTNKSKSEIDAYRIIWGLALLAFGRAVMQLLGAVKGSGGFSHRLKQNLGRALCEFVGFVAFFGVSVQNAIGRK</sequence>
<dbReference type="Gene3D" id="3.90.550.10">
    <property type="entry name" value="Spore Coat Polysaccharide Biosynthesis Protein SpsA, Chain A"/>
    <property type="match status" value="1"/>
</dbReference>
<organism evidence="2 3">
    <name type="scientific">Nereida ignava</name>
    <dbReference type="NCBI Taxonomy" id="282199"/>
    <lineage>
        <taxon>Bacteria</taxon>
        <taxon>Pseudomonadati</taxon>
        <taxon>Pseudomonadota</taxon>
        <taxon>Alphaproteobacteria</taxon>
        <taxon>Rhodobacterales</taxon>
        <taxon>Roseobacteraceae</taxon>
        <taxon>Nereida</taxon>
    </lineage>
</organism>
<dbReference type="RefSeq" id="WP_048599323.1">
    <property type="nucleotide sequence ID" value="NZ_CVPC01000010.1"/>
</dbReference>
<dbReference type="OrthoDB" id="6116224at2"/>
<evidence type="ECO:0000256" key="1">
    <source>
        <dbReference type="SAM" id="Phobius"/>
    </source>
</evidence>
<keyword evidence="1" id="KW-0472">Membrane</keyword>
<dbReference type="AlphaFoldDB" id="A0A0U1NN36"/>
<evidence type="ECO:0008006" key="4">
    <source>
        <dbReference type="Google" id="ProtNLM"/>
    </source>
</evidence>
<dbReference type="STRING" id="282199.GCA_001049735_01958"/>
<gene>
    <name evidence="2" type="ORF">NIG5292_01959</name>
</gene>
<keyword evidence="1" id="KW-1133">Transmembrane helix</keyword>
<accession>A0A0U1NN36</accession>
<evidence type="ECO:0000313" key="2">
    <source>
        <dbReference type="EMBL" id="CRK75903.1"/>
    </source>
</evidence>
<reference evidence="2 3" key="1">
    <citation type="submission" date="2015-04" db="EMBL/GenBank/DDBJ databases">
        <authorList>
            <person name="Syromyatnikov M.Y."/>
            <person name="Popov V.N."/>
        </authorList>
    </citation>
    <scope>NUCLEOTIDE SEQUENCE [LARGE SCALE GENOMIC DNA]</scope>
    <source>
        <strain evidence="2 3">CECT 5292</strain>
    </source>
</reference>
<dbReference type="SUPFAM" id="SSF53448">
    <property type="entry name" value="Nucleotide-diphospho-sugar transferases"/>
    <property type="match status" value="1"/>
</dbReference>
<proteinExistence type="predicted"/>
<dbReference type="EMBL" id="CVQV01000010">
    <property type="protein sequence ID" value="CRK75903.1"/>
    <property type="molecule type" value="Genomic_DNA"/>
</dbReference>
<keyword evidence="3" id="KW-1185">Reference proteome</keyword>